<evidence type="ECO:0000256" key="2">
    <source>
        <dbReference type="HAMAP-Rule" id="MF_01444"/>
    </source>
</evidence>
<comment type="caution">
    <text evidence="3">The sequence shown here is derived from an EMBL/GenBank/DDBJ whole genome shotgun (WGS) entry which is preliminary data.</text>
</comment>
<dbReference type="Pfam" id="PF13563">
    <property type="entry name" value="2_5_RNA_ligase2"/>
    <property type="match status" value="1"/>
</dbReference>
<dbReference type="PANTHER" id="PTHR40037">
    <property type="entry name" value="PHOSPHOESTERASE YJCG-RELATED"/>
    <property type="match status" value="1"/>
</dbReference>
<dbReference type="RefSeq" id="WP_204419270.1">
    <property type="nucleotide sequence ID" value="NZ_JAFBED010000013.1"/>
</dbReference>
<dbReference type="EC" id="3.1.-.-" evidence="2"/>
<feature type="active site" description="Proton donor" evidence="2">
    <location>
        <position position="34"/>
    </location>
</feature>
<organism evidence="3 4">
    <name type="scientific">Sutcliffiella tianshenii</name>
    <dbReference type="NCBI Taxonomy" id="1463404"/>
    <lineage>
        <taxon>Bacteria</taxon>
        <taxon>Bacillati</taxon>
        <taxon>Bacillota</taxon>
        <taxon>Bacilli</taxon>
        <taxon>Bacillales</taxon>
        <taxon>Bacillaceae</taxon>
        <taxon>Sutcliffiella</taxon>
    </lineage>
</organism>
<feature type="short sequence motif" description="HXTX 1" evidence="2">
    <location>
        <begin position="34"/>
        <end position="37"/>
    </location>
</feature>
<dbReference type="Proteomes" id="UP000737402">
    <property type="component" value="Unassembled WGS sequence"/>
</dbReference>
<feature type="active site" description="Proton acceptor" evidence="2">
    <location>
        <position position="117"/>
    </location>
</feature>
<dbReference type="NCBIfam" id="NF010223">
    <property type="entry name" value="PRK13679.1"/>
    <property type="match status" value="1"/>
</dbReference>
<dbReference type="PANTHER" id="PTHR40037:SF1">
    <property type="entry name" value="PHOSPHOESTERASE SAOUHSC_00951-RELATED"/>
    <property type="match status" value="1"/>
</dbReference>
<dbReference type="SUPFAM" id="SSF55144">
    <property type="entry name" value="LigT-like"/>
    <property type="match status" value="1"/>
</dbReference>
<feature type="short sequence motif" description="HXTX 2" evidence="2">
    <location>
        <begin position="117"/>
        <end position="120"/>
    </location>
</feature>
<evidence type="ECO:0000313" key="4">
    <source>
        <dbReference type="Proteomes" id="UP000737402"/>
    </source>
</evidence>
<keyword evidence="1 2" id="KW-0378">Hydrolase</keyword>
<dbReference type="HAMAP" id="MF_01444">
    <property type="entry name" value="2H_phosphoesterase_YjcG"/>
    <property type="match status" value="1"/>
</dbReference>
<protein>
    <recommendedName>
        <fullName evidence="2">Putative phosphoesterase JOC95_003958</fullName>
        <ecNumber evidence="2">3.1.-.-</ecNumber>
    </recommendedName>
</protein>
<dbReference type="Gene3D" id="3.90.1140.10">
    <property type="entry name" value="Cyclic phosphodiesterase"/>
    <property type="match status" value="1"/>
</dbReference>
<dbReference type="InterPro" id="IPR050580">
    <property type="entry name" value="2H_phosphoesterase_YjcG-like"/>
</dbReference>
<keyword evidence="4" id="KW-1185">Reference proteome</keyword>
<gene>
    <name evidence="3" type="ORF">JOC95_003958</name>
</gene>
<sequence length="173" mass="20027">MKYGIAIFPTKKLQDFANSYRKRYDAHYALIPPHVTLKTAFEIDENDMKTVTDELSSIAKDTAPIPLNIYKVSSFAPVNNVIYLKVDPNEELMSLHEKLHNGTGYFNDNREFSYVPHITIGQKLSDDEHSDVLGSLKMTDITHEEIVDRFHLLYQLEDGMWTVYETFRFGKDC</sequence>
<comment type="similarity">
    <text evidence="2">Belongs to the 2H phosphoesterase superfamily. YjcG family.</text>
</comment>
<dbReference type="EMBL" id="JAFBED010000013">
    <property type="protein sequence ID" value="MBM7622048.1"/>
    <property type="molecule type" value="Genomic_DNA"/>
</dbReference>
<name>A0ABS2P644_9BACI</name>
<evidence type="ECO:0000256" key="1">
    <source>
        <dbReference type="ARBA" id="ARBA00022801"/>
    </source>
</evidence>
<reference evidence="3 4" key="1">
    <citation type="submission" date="2021-01" db="EMBL/GenBank/DDBJ databases">
        <title>Genomic Encyclopedia of Type Strains, Phase IV (KMG-IV): sequencing the most valuable type-strain genomes for metagenomic binning, comparative biology and taxonomic classification.</title>
        <authorList>
            <person name="Goeker M."/>
        </authorList>
    </citation>
    <scope>NUCLEOTIDE SEQUENCE [LARGE SCALE GENOMIC DNA]</scope>
    <source>
        <strain evidence="3 4">DSM 25879</strain>
    </source>
</reference>
<dbReference type="InterPro" id="IPR009097">
    <property type="entry name" value="Cyclic_Pdiesterase"/>
</dbReference>
<evidence type="ECO:0000313" key="3">
    <source>
        <dbReference type="EMBL" id="MBM7622048.1"/>
    </source>
</evidence>
<keyword evidence="3" id="KW-0436">Ligase</keyword>
<dbReference type="InterPro" id="IPR022932">
    <property type="entry name" value="YjcG"/>
</dbReference>
<accession>A0ABS2P644</accession>
<proteinExistence type="inferred from homology"/>
<dbReference type="GO" id="GO:0016874">
    <property type="term" value="F:ligase activity"/>
    <property type="evidence" value="ECO:0007669"/>
    <property type="project" value="UniProtKB-KW"/>
</dbReference>